<proteinExistence type="predicted"/>
<evidence type="ECO:0000313" key="2">
    <source>
        <dbReference type="Proteomes" id="UP000325316"/>
    </source>
</evidence>
<gene>
    <name evidence="1" type="ORF">KAALPHA_129</name>
</gene>
<organism evidence="1 2">
    <name type="scientific">Klebsiella phage vB_KaeM_KaAlpha</name>
    <dbReference type="NCBI Taxonomy" id="2591367"/>
    <lineage>
        <taxon>Viruses</taxon>
        <taxon>Duplodnaviria</taxon>
        <taxon>Heunggongvirae</taxon>
        <taxon>Uroviricota</taxon>
        <taxon>Caudoviricetes</taxon>
        <taxon>Pantevenvirales</taxon>
        <taxon>Straboviridae</taxon>
        <taxon>Tevenvirinae</taxon>
        <taxon>Karamvirus</taxon>
        <taxon>Karamvirus pg7</taxon>
    </lineage>
</organism>
<name>A0A5B9NKZ3_9CAUD</name>
<accession>A0A5B9NKZ3</accession>
<dbReference type="Proteomes" id="UP000325316">
    <property type="component" value="Segment"/>
</dbReference>
<evidence type="ECO:0000313" key="1">
    <source>
        <dbReference type="EMBL" id="QEG13166.1"/>
    </source>
</evidence>
<dbReference type="EMBL" id="MN013084">
    <property type="protein sequence ID" value="QEG13166.1"/>
    <property type="molecule type" value="Genomic_DNA"/>
</dbReference>
<protein>
    <submittedName>
        <fullName evidence="1">Uncharacterized protein</fullName>
    </submittedName>
</protein>
<sequence>MQRHQNFKLNYLRPQGHFFGANMAQIIIDIPDHLVESFCGWFSNQGEQDLMEAHANGVWNDKTMQWEDAKTGLTVSGYGINEPIKIREYDKETDEEIQYP</sequence>
<reference evidence="1 2" key="1">
    <citation type="submission" date="2019-04" db="EMBL/GenBank/DDBJ databases">
        <authorList>
            <person name="Anderson K.J."/>
            <person name="Thurgood T.L."/>
            <person name="Sharma R."/>
            <person name="Arens D.K."/>
            <person name="Kruger J.L."/>
            <person name="Thompson D.W."/>
            <person name="Casjens S."/>
            <person name="Grose J.H."/>
        </authorList>
    </citation>
    <scope>NUCLEOTIDE SEQUENCE [LARGE SCALE GENOMIC DNA]</scope>
</reference>